<sequence length="200" mass="23563">MCTKELHVYDEPDEGKSPAKGEELLVPPEERKQRTRSRSPFGNKESKVFSQLCRMERHISDLKNHFQSIKISQGLDEEDNVERNERLLETLQPFRQMEISHQIVYAVAEYLEGELFHEVGKKLGVHKNRRIQIEKSKEDIVERTFDLLDQWHKKEGEQATLGKLVNVLKEFDPEDMVYILEELCEEVKTCSNIKQNQPKR</sequence>
<gene>
    <name evidence="3" type="ORF">HOLleu_29342</name>
</gene>
<comment type="caution">
    <text evidence="3">The sequence shown here is derived from an EMBL/GenBank/DDBJ whole genome shotgun (WGS) entry which is preliminary data.</text>
</comment>
<feature type="compositionally biased region" description="Basic and acidic residues" evidence="1">
    <location>
        <begin position="1"/>
        <end position="32"/>
    </location>
</feature>
<proteinExistence type="predicted"/>
<keyword evidence="4" id="KW-1185">Reference proteome</keyword>
<dbReference type="EMBL" id="JAIZAY010000014">
    <property type="protein sequence ID" value="KAJ8029835.1"/>
    <property type="molecule type" value="Genomic_DNA"/>
</dbReference>
<dbReference type="InterPro" id="IPR000488">
    <property type="entry name" value="Death_dom"/>
</dbReference>
<feature type="domain" description="Death" evidence="2">
    <location>
        <begin position="101"/>
        <end position="184"/>
    </location>
</feature>
<dbReference type="AlphaFoldDB" id="A0A9Q1H269"/>
<evidence type="ECO:0000259" key="2">
    <source>
        <dbReference type="PROSITE" id="PS50017"/>
    </source>
</evidence>
<evidence type="ECO:0000313" key="4">
    <source>
        <dbReference type="Proteomes" id="UP001152320"/>
    </source>
</evidence>
<dbReference type="Proteomes" id="UP001152320">
    <property type="component" value="Chromosome 14"/>
</dbReference>
<evidence type="ECO:0000256" key="1">
    <source>
        <dbReference type="SAM" id="MobiDB-lite"/>
    </source>
</evidence>
<feature type="region of interest" description="Disordered" evidence="1">
    <location>
        <begin position="1"/>
        <end position="43"/>
    </location>
</feature>
<dbReference type="InterPro" id="IPR011029">
    <property type="entry name" value="DEATH-like_dom_sf"/>
</dbReference>
<dbReference type="PROSITE" id="PS50017">
    <property type="entry name" value="DEATH_DOMAIN"/>
    <property type="match status" value="1"/>
</dbReference>
<reference evidence="3" key="1">
    <citation type="submission" date="2021-10" db="EMBL/GenBank/DDBJ databases">
        <title>Tropical sea cucumber genome reveals ecological adaptation and Cuvierian tubules defense mechanism.</title>
        <authorList>
            <person name="Chen T."/>
        </authorList>
    </citation>
    <scope>NUCLEOTIDE SEQUENCE</scope>
    <source>
        <strain evidence="3">Nanhai2018</strain>
        <tissue evidence="3">Muscle</tissue>
    </source>
</reference>
<dbReference type="GO" id="GO:0007165">
    <property type="term" value="P:signal transduction"/>
    <property type="evidence" value="ECO:0007669"/>
    <property type="project" value="InterPro"/>
</dbReference>
<accession>A0A9Q1H269</accession>
<dbReference type="SUPFAM" id="SSF47986">
    <property type="entry name" value="DEATH domain"/>
    <property type="match status" value="1"/>
</dbReference>
<dbReference type="OrthoDB" id="10671166at2759"/>
<dbReference type="CDD" id="cd01670">
    <property type="entry name" value="Death"/>
    <property type="match status" value="1"/>
</dbReference>
<evidence type="ECO:0000313" key="3">
    <source>
        <dbReference type="EMBL" id="KAJ8029835.1"/>
    </source>
</evidence>
<dbReference type="Pfam" id="PF00531">
    <property type="entry name" value="Death"/>
    <property type="match status" value="1"/>
</dbReference>
<dbReference type="Gene3D" id="1.10.533.10">
    <property type="entry name" value="Death Domain, Fas"/>
    <property type="match status" value="1"/>
</dbReference>
<protein>
    <recommendedName>
        <fullName evidence="2">Death domain-containing protein</fullName>
    </recommendedName>
</protein>
<organism evidence="3 4">
    <name type="scientific">Holothuria leucospilota</name>
    <name type="common">Black long sea cucumber</name>
    <name type="synonym">Mertensiothuria leucospilota</name>
    <dbReference type="NCBI Taxonomy" id="206669"/>
    <lineage>
        <taxon>Eukaryota</taxon>
        <taxon>Metazoa</taxon>
        <taxon>Echinodermata</taxon>
        <taxon>Eleutherozoa</taxon>
        <taxon>Echinozoa</taxon>
        <taxon>Holothuroidea</taxon>
        <taxon>Aspidochirotacea</taxon>
        <taxon>Aspidochirotida</taxon>
        <taxon>Holothuriidae</taxon>
        <taxon>Holothuria</taxon>
    </lineage>
</organism>
<name>A0A9Q1H269_HOLLE</name>